<comment type="caution">
    <text evidence="3">The sequence shown here is derived from an EMBL/GenBank/DDBJ whole genome shotgun (WGS) entry which is preliminary data.</text>
</comment>
<dbReference type="Pfam" id="PF12796">
    <property type="entry name" value="Ank_2"/>
    <property type="match status" value="3"/>
</dbReference>
<dbReference type="InterPro" id="IPR002110">
    <property type="entry name" value="Ankyrin_rpt"/>
</dbReference>
<protein>
    <submittedName>
        <fullName evidence="3">Ankyrin repeat protein 1</fullName>
    </submittedName>
</protein>
<evidence type="ECO:0000313" key="3">
    <source>
        <dbReference type="EMBL" id="TNJ30106.1"/>
    </source>
</evidence>
<evidence type="ECO:0000313" key="4">
    <source>
        <dbReference type="Proteomes" id="UP000315496"/>
    </source>
</evidence>
<name>A0A4Z1SWJ5_GIAMU</name>
<dbReference type="SMART" id="SM00248">
    <property type="entry name" value="ANK"/>
    <property type="match status" value="8"/>
</dbReference>
<dbReference type="PROSITE" id="PS50088">
    <property type="entry name" value="ANK_REPEAT"/>
    <property type="match status" value="1"/>
</dbReference>
<reference evidence="3 4" key="1">
    <citation type="submission" date="2019-05" db="EMBL/GenBank/DDBJ databases">
        <title>The compact genome of Giardia muris reveals important steps in the evolution of intestinal protozoan parasites.</title>
        <authorList>
            <person name="Xu F."/>
            <person name="Jimenez-Gonzalez A."/>
            <person name="Einarsson E."/>
            <person name="Astvaldsson A."/>
            <person name="Peirasmaki D."/>
            <person name="Eckmann L."/>
            <person name="Andersson J.O."/>
            <person name="Svard S.G."/>
            <person name="Jerlstrom-Hultqvist J."/>
        </authorList>
    </citation>
    <scope>NUCLEOTIDE SEQUENCE [LARGE SCALE GENOMIC DNA]</scope>
    <source>
        <strain evidence="3 4">Roberts-Thomson</strain>
    </source>
</reference>
<evidence type="ECO:0000256" key="1">
    <source>
        <dbReference type="PROSITE-ProRule" id="PRU00023"/>
    </source>
</evidence>
<dbReference type="Proteomes" id="UP000315496">
    <property type="component" value="Chromosome 1"/>
</dbReference>
<feature type="compositionally biased region" description="Low complexity" evidence="2">
    <location>
        <begin position="296"/>
        <end position="319"/>
    </location>
</feature>
<organism evidence="3 4">
    <name type="scientific">Giardia muris</name>
    <dbReference type="NCBI Taxonomy" id="5742"/>
    <lineage>
        <taxon>Eukaryota</taxon>
        <taxon>Metamonada</taxon>
        <taxon>Diplomonadida</taxon>
        <taxon>Hexamitidae</taxon>
        <taxon>Giardiinae</taxon>
        <taxon>Giardia</taxon>
    </lineage>
</organism>
<dbReference type="SUPFAM" id="SSF48403">
    <property type="entry name" value="Ankyrin repeat"/>
    <property type="match status" value="1"/>
</dbReference>
<dbReference type="InterPro" id="IPR036770">
    <property type="entry name" value="Ankyrin_rpt-contain_sf"/>
</dbReference>
<dbReference type="AlphaFoldDB" id="A0A4Z1SWJ5"/>
<dbReference type="Pfam" id="PF00023">
    <property type="entry name" value="Ank"/>
    <property type="match status" value="1"/>
</dbReference>
<keyword evidence="4" id="KW-1185">Reference proteome</keyword>
<sequence length="438" mass="47072">MSATNLMLAAKKGDAQGVVEHLDEAGKRGPSEATALMYAVRYGHTDCVCLLAEKEGGMQLPDGRTALMQAIELGFMDCVEALVGVEAQLKTDEGLTALMYAAYNNNVEAAVLLMDREAGIQTEKGVTFPFKMPAGMTALMIAASRGATEIVALLHLSEVCRVATNGWTALMWAVRYGHHECARLLAQREMGYKSATGMTALIIAARVDSLRCARLLTDEAGEKTTRKTKMLGRVGPGLTALMVAAMNGFYEVAQLLAPLELGVLDCKDRTARWYALQNRFPNIADLLADEGDGLHSQGLSSSSSTSIRSQSSLPPSRSTTPAIVVHADHRGTNPTYTLENRTYEDIIREIEAAEGEGGVRTGPTAIPTTTFATTSSLPISPMKMDTQLRPEPFSFGSDSPFSAGNSRVTETVYHAADGHYALPIGSKLHEIYTKKGTF</sequence>
<dbReference type="VEuPathDB" id="GiardiaDB:GMRT_11093"/>
<dbReference type="EMBL" id="VDLU01000001">
    <property type="protein sequence ID" value="TNJ30106.1"/>
    <property type="molecule type" value="Genomic_DNA"/>
</dbReference>
<dbReference type="PANTHER" id="PTHR24120:SF4">
    <property type="entry name" value="GH07239P"/>
    <property type="match status" value="1"/>
</dbReference>
<dbReference type="Gene3D" id="1.25.40.20">
    <property type="entry name" value="Ankyrin repeat-containing domain"/>
    <property type="match status" value="3"/>
</dbReference>
<proteinExistence type="predicted"/>
<gene>
    <name evidence="3" type="ORF">GMRT_11093</name>
</gene>
<keyword evidence="1" id="KW-0040">ANK repeat</keyword>
<dbReference type="PANTHER" id="PTHR24120">
    <property type="entry name" value="GH07239P"/>
    <property type="match status" value="1"/>
</dbReference>
<dbReference type="OrthoDB" id="20872at2759"/>
<accession>A0A4Z1SWJ5</accession>
<evidence type="ECO:0000256" key="2">
    <source>
        <dbReference type="SAM" id="MobiDB-lite"/>
    </source>
</evidence>
<feature type="repeat" description="ANK" evidence="1">
    <location>
        <begin position="93"/>
        <end position="125"/>
    </location>
</feature>
<feature type="region of interest" description="Disordered" evidence="2">
    <location>
        <begin position="294"/>
        <end position="322"/>
    </location>
</feature>